<feature type="compositionally biased region" description="Pro residues" evidence="1">
    <location>
        <begin position="686"/>
        <end position="720"/>
    </location>
</feature>
<feature type="compositionally biased region" description="Polar residues" evidence="1">
    <location>
        <begin position="505"/>
        <end position="515"/>
    </location>
</feature>
<feature type="compositionally biased region" description="Pro residues" evidence="1">
    <location>
        <begin position="603"/>
        <end position="616"/>
    </location>
</feature>
<feature type="region of interest" description="Disordered" evidence="1">
    <location>
        <begin position="666"/>
        <end position="741"/>
    </location>
</feature>
<sequence length="741" mass="79618">MSSASRKRKAPSEVSLMDEDIWQHFRHCPDIQRIISYFHDPTVKKANLGVAEQAYAHFLEAVRAYRAWAPKSRFPEIESFIYTAAMSLFAFFTRVQSSETRKHYEFRAMYTDLAKLALKHPPANIDPPTADFVFPELDTVEALPTLPLLDTAPHSSPPPVPQVKRPKLETGAQSSPAASASRQPAPKPVRRPVPVKAAPRISLSPRSLPSLPRIARPVPSTSKPVKAPARPSLPTLPVEPDPDSEDDKSQDQEQDADADAEAEVDDDEEEEAQFTPEEDPEEEPAKPAPSKSKGKGKAAPLEAPKAAASRPTRPLPAPSPAQRPTSIVEPLEVLPLVVSNTAVGNALGSQDRFTPAMFPCTQCHGTGEQCFEEGRGLSCLPCKTKGIQCSHCLTGVAHMLLQQRAETFASGGASALIARFSAIAQSRRQVDLFRALAAHAYDDFNQSLRHLAFVFFQTKAGVTSEELSQYFEDPNDLAVVQGVLKRLQVSRAALWDEFKPRLSTSARQGAHSSPGGSVPRQHAASLPRMTSDWIDSPDVQDFLTGPHAFTPSLPAHYEATHPSRPLPMPLTPASDPDLFEALQEAAPAPPRTPPMAKLDEPEAPAPATPPRAPPPFHFTREPRAPPTMPGSVTWAGRAPLPPPAYAGYPYLPGYPPPGVYGPPGSPGGYYVAPPPPGPSTLGPSPLSAPPVTAPSPSPRPPSSPRPPQELPRPSPSPKPPMGQLAPASFEETAGTGEASGV</sequence>
<feature type="region of interest" description="Disordered" evidence="1">
    <location>
        <begin position="553"/>
        <end position="631"/>
    </location>
</feature>
<feature type="compositionally biased region" description="Acidic residues" evidence="1">
    <location>
        <begin position="240"/>
        <end position="282"/>
    </location>
</feature>
<evidence type="ECO:0000313" key="3">
    <source>
        <dbReference type="Proteomes" id="UP001222325"/>
    </source>
</evidence>
<evidence type="ECO:0000256" key="1">
    <source>
        <dbReference type="SAM" id="MobiDB-lite"/>
    </source>
</evidence>
<feature type="compositionally biased region" description="Low complexity" evidence="1">
    <location>
        <begin position="172"/>
        <end position="184"/>
    </location>
</feature>
<proteinExistence type="predicted"/>
<protein>
    <submittedName>
        <fullName evidence="2">Uncharacterized protein</fullName>
    </submittedName>
</protein>
<comment type="caution">
    <text evidence="2">The sequence shown here is derived from an EMBL/GenBank/DDBJ whole genome shotgun (WGS) entry which is preliminary data.</text>
</comment>
<dbReference type="AlphaFoldDB" id="A0AAD6U9Z0"/>
<accession>A0AAD6U9Z0</accession>
<feature type="compositionally biased region" description="Low complexity" evidence="1">
    <location>
        <begin position="192"/>
        <end position="217"/>
    </location>
</feature>
<name>A0AAD6U9Z0_9AGAR</name>
<gene>
    <name evidence="2" type="ORF">B0H15DRAFT_800128</name>
</gene>
<organism evidence="2 3">
    <name type="scientific">Mycena belliarum</name>
    <dbReference type="NCBI Taxonomy" id="1033014"/>
    <lineage>
        <taxon>Eukaryota</taxon>
        <taxon>Fungi</taxon>
        <taxon>Dikarya</taxon>
        <taxon>Basidiomycota</taxon>
        <taxon>Agaricomycotina</taxon>
        <taxon>Agaricomycetes</taxon>
        <taxon>Agaricomycetidae</taxon>
        <taxon>Agaricales</taxon>
        <taxon>Marasmiineae</taxon>
        <taxon>Mycenaceae</taxon>
        <taxon>Mycena</taxon>
    </lineage>
</organism>
<evidence type="ECO:0000313" key="2">
    <source>
        <dbReference type="EMBL" id="KAJ7090899.1"/>
    </source>
</evidence>
<feature type="compositionally biased region" description="Low complexity" evidence="1">
    <location>
        <begin position="297"/>
        <end position="308"/>
    </location>
</feature>
<feature type="region of interest" description="Disordered" evidence="1">
    <location>
        <begin position="148"/>
        <end position="324"/>
    </location>
</feature>
<keyword evidence="3" id="KW-1185">Reference proteome</keyword>
<dbReference type="EMBL" id="JARJCN010000021">
    <property type="protein sequence ID" value="KAJ7090899.1"/>
    <property type="molecule type" value="Genomic_DNA"/>
</dbReference>
<dbReference type="Proteomes" id="UP001222325">
    <property type="component" value="Unassembled WGS sequence"/>
</dbReference>
<feature type="region of interest" description="Disordered" evidence="1">
    <location>
        <begin position="505"/>
        <end position="527"/>
    </location>
</feature>
<reference evidence="2" key="1">
    <citation type="submission" date="2023-03" db="EMBL/GenBank/DDBJ databases">
        <title>Massive genome expansion in bonnet fungi (Mycena s.s.) driven by repeated elements and novel gene families across ecological guilds.</title>
        <authorList>
            <consortium name="Lawrence Berkeley National Laboratory"/>
            <person name="Harder C.B."/>
            <person name="Miyauchi S."/>
            <person name="Viragh M."/>
            <person name="Kuo A."/>
            <person name="Thoen E."/>
            <person name="Andreopoulos B."/>
            <person name="Lu D."/>
            <person name="Skrede I."/>
            <person name="Drula E."/>
            <person name="Henrissat B."/>
            <person name="Morin E."/>
            <person name="Kohler A."/>
            <person name="Barry K."/>
            <person name="LaButti K."/>
            <person name="Morin E."/>
            <person name="Salamov A."/>
            <person name="Lipzen A."/>
            <person name="Mereny Z."/>
            <person name="Hegedus B."/>
            <person name="Baldrian P."/>
            <person name="Stursova M."/>
            <person name="Weitz H."/>
            <person name="Taylor A."/>
            <person name="Grigoriev I.V."/>
            <person name="Nagy L.G."/>
            <person name="Martin F."/>
            <person name="Kauserud H."/>
        </authorList>
    </citation>
    <scope>NUCLEOTIDE SEQUENCE</scope>
    <source>
        <strain evidence="2">CBHHK173m</strain>
    </source>
</reference>